<sequence length="79" mass="9213">MQPREAAEYIARERPELKDRISEVWKNADPVIENIIDASRAKEVLGLEFTDWRKTMLDAVDSVIAIEKEWKAQGWVPPY</sequence>
<comment type="caution">
    <text evidence="1">The sequence shown here is derived from an EMBL/GenBank/DDBJ whole genome shotgun (WGS) entry which is preliminary data.</text>
</comment>
<evidence type="ECO:0000313" key="2">
    <source>
        <dbReference type="Proteomes" id="UP001148662"/>
    </source>
</evidence>
<protein>
    <submittedName>
        <fullName evidence="1">Uncharacterized protein</fullName>
    </submittedName>
</protein>
<organism evidence="1 2">
    <name type="scientific">Phlebia brevispora</name>
    <dbReference type="NCBI Taxonomy" id="194682"/>
    <lineage>
        <taxon>Eukaryota</taxon>
        <taxon>Fungi</taxon>
        <taxon>Dikarya</taxon>
        <taxon>Basidiomycota</taxon>
        <taxon>Agaricomycotina</taxon>
        <taxon>Agaricomycetes</taxon>
        <taxon>Polyporales</taxon>
        <taxon>Meruliaceae</taxon>
        <taxon>Phlebia</taxon>
    </lineage>
</organism>
<keyword evidence="2" id="KW-1185">Reference proteome</keyword>
<proteinExistence type="predicted"/>
<dbReference type="Proteomes" id="UP001148662">
    <property type="component" value="Unassembled WGS sequence"/>
</dbReference>
<dbReference type="EMBL" id="JANHOG010000250">
    <property type="protein sequence ID" value="KAJ3556331.1"/>
    <property type="molecule type" value="Genomic_DNA"/>
</dbReference>
<accession>A0ACC1T9G8</accession>
<reference evidence="1" key="1">
    <citation type="submission" date="2022-07" db="EMBL/GenBank/DDBJ databases">
        <title>Genome Sequence of Phlebia brevispora.</title>
        <authorList>
            <person name="Buettner E."/>
        </authorList>
    </citation>
    <scope>NUCLEOTIDE SEQUENCE</scope>
    <source>
        <strain evidence="1">MPL23</strain>
    </source>
</reference>
<name>A0ACC1T9G8_9APHY</name>
<gene>
    <name evidence="1" type="ORF">NM688_g2082</name>
</gene>
<evidence type="ECO:0000313" key="1">
    <source>
        <dbReference type="EMBL" id="KAJ3556331.1"/>
    </source>
</evidence>